<dbReference type="EMBL" id="WQLB01000028">
    <property type="protein sequence ID" value="MVN88411.1"/>
    <property type="molecule type" value="Genomic_DNA"/>
</dbReference>
<keyword evidence="2" id="KW-1185">Reference proteome</keyword>
<gene>
    <name evidence="1" type="ORF">GO986_16830</name>
</gene>
<organism evidence="1 2">
    <name type="scientific">Deinococcus arboris</name>
    <dbReference type="NCBI Taxonomy" id="2682977"/>
    <lineage>
        <taxon>Bacteria</taxon>
        <taxon>Thermotogati</taxon>
        <taxon>Deinococcota</taxon>
        <taxon>Deinococci</taxon>
        <taxon>Deinococcales</taxon>
        <taxon>Deinococcaceae</taxon>
        <taxon>Deinococcus</taxon>
    </lineage>
</organism>
<dbReference type="Proteomes" id="UP000483286">
    <property type="component" value="Unassembled WGS sequence"/>
</dbReference>
<sequence>MKPAYPQVVIRVERYDPEEVGIIQASTHPDIPEGASVRAVYYQQLEITGELDVYKLEIGSRSYKADPDEQDPQWSRNCLVLLVTHLWPKQWDDGETLSSKGV</sequence>
<dbReference type="AlphaFoldDB" id="A0A7C9I4S9"/>
<proteinExistence type="predicted"/>
<evidence type="ECO:0000313" key="2">
    <source>
        <dbReference type="Proteomes" id="UP000483286"/>
    </source>
</evidence>
<accession>A0A7C9I4S9</accession>
<name>A0A7C9I4S9_9DEIO</name>
<comment type="caution">
    <text evidence="1">The sequence shown here is derived from an EMBL/GenBank/DDBJ whole genome shotgun (WGS) entry which is preliminary data.</text>
</comment>
<dbReference type="RefSeq" id="WP_157460470.1">
    <property type="nucleotide sequence ID" value="NZ_WQLB01000028.1"/>
</dbReference>
<evidence type="ECO:0000313" key="1">
    <source>
        <dbReference type="EMBL" id="MVN88411.1"/>
    </source>
</evidence>
<protein>
    <submittedName>
        <fullName evidence="1">Uncharacterized protein</fullName>
    </submittedName>
</protein>
<reference evidence="1 2" key="1">
    <citation type="submission" date="2019-12" db="EMBL/GenBank/DDBJ databases">
        <title>Deinococcus sp. HMF7620 Genome sequencing and assembly.</title>
        <authorList>
            <person name="Kang H."/>
            <person name="Kim H."/>
            <person name="Joh K."/>
        </authorList>
    </citation>
    <scope>NUCLEOTIDE SEQUENCE [LARGE SCALE GENOMIC DNA]</scope>
    <source>
        <strain evidence="1 2">HMF7620</strain>
    </source>
</reference>